<dbReference type="Proteomes" id="UP001153069">
    <property type="component" value="Unassembled WGS sequence"/>
</dbReference>
<gene>
    <name evidence="2" type="ORF">SEMRO_141_G065830.1</name>
</gene>
<feature type="region of interest" description="Disordered" evidence="1">
    <location>
        <begin position="159"/>
        <end position="188"/>
    </location>
</feature>
<proteinExistence type="predicted"/>
<feature type="compositionally biased region" description="Polar residues" evidence="1">
    <location>
        <begin position="170"/>
        <end position="188"/>
    </location>
</feature>
<protein>
    <submittedName>
        <fullName evidence="2">Uncharacterized protein</fullName>
    </submittedName>
</protein>
<organism evidence="2 3">
    <name type="scientific">Seminavis robusta</name>
    <dbReference type="NCBI Taxonomy" id="568900"/>
    <lineage>
        <taxon>Eukaryota</taxon>
        <taxon>Sar</taxon>
        <taxon>Stramenopiles</taxon>
        <taxon>Ochrophyta</taxon>
        <taxon>Bacillariophyta</taxon>
        <taxon>Bacillariophyceae</taxon>
        <taxon>Bacillariophycidae</taxon>
        <taxon>Naviculales</taxon>
        <taxon>Naviculaceae</taxon>
        <taxon>Seminavis</taxon>
    </lineage>
</organism>
<name>A0A9N8DG44_9STRA</name>
<evidence type="ECO:0000313" key="3">
    <source>
        <dbReference type="Proteomes" id="UP001153069"/>
    </source>
</evidence>
<sequence length="188" mass="21628">MPQRPQRRQRRTMDDFSIMASPKIESTIHIWTERGCDWKRYHTEILPWRSIAMTYQYTKNTLVTLSTTAYEVIPTNKSQEHHGFLLRVGIGGIDPNTFPWLWIGIDPVADPILKWCVDFQSQCQRKLPCQTLLLAGGGPYIQRHQGRATRGTYGVTTNLPLIHDEDDNNTKSSESVAVPKTPQSYRKD</sequence>
<evidence type="ECO:0000313" key="2">
    <source>
        <dbReference type="EMBL" id="CAB9502607.1"/>
    </source>
</evidence>
<dbReference type="AlphaFoldDB" id="A0A9N8DG44"/>
<keyword evidence="3" id="KW-1185">Reference proteome</keyword>
<reference evidence="2" key="1">
    <citation type="submission" date="2020-06" db="EMBL/GenBank/DDBJ databases">
        <authorList>
            <consortium name="Plant Systems Biology data submission"/>
        </authorList>
    </citation>
    <scope>NUCLEOTIDE SEQUENCE</scope>
    <source>
        <strain evidence="2">D6</strain>
    </source>
</reference>
<dbReference type="EMBL" id="CAICTM010000140">
    <property type="protein sequence ID" value="CAB9502607.1"/>
    <property type="molecule type" value="Genomic_DNA"/>
</dbReference>
<comment type="caution">
    <text evidence="2">The sequence shown here is derived from an EMBL/GenBank/DDBJ whole genome shotgun (WGS) entry which is preliminary data.</text>
</comment>
<accession>A0A9N8DG44</accession>
<evidence type="ECO:0000256" key="1">
    <source>
        <dbReference type="SAM" id="MobiDB-lite"/>
    </source>
</evidence>